<sequence>MFNRRRRAEAIRREFDQIAANARHLSPYEFTAPLREATPDPEPAQPTSETGDNFLPPSLRARGQRQYAGRMMRFAGPLEIDGTVRTCPECGVDRDWLVLCAGPNIWLRCRSAHEFYAPALNSAWFDGICGPIDALFATKDEGVANEGFDGTFSGITFPE</sequence>
<dbReference type="STRING" id="310780.SAMN05216267_103970"/>
<name>A0A1H8S5Q3_9ACTN</name>
<keyword evidence="3" id="KW-1185">Reference proteome</keyword>
<dbReference type="Proteomes" id="UP000181951">
    <property type="component" value="Unassembled WGS sequence"/>
</dbReference>
<evidence type="ECO:0000313" key="2">
    <source>
        <dbReference type="EMBL" id="SEO74011.1"/>
    </source>
</evidence>
<accession>A0A1H8S5Q3</accession>
<evidence type="ECO:0000313" key="3">
    <source>
        <dbReference type="Proteomes" id="UP000181951"/>
    </source>
</evidence>
<dbReference type="EMBL" id="FODD01000039">
    <property type="protein sequence ID" value="SEO74011.1"/>
    <property type="molecule type" value="Genomic_DNA"/>
</dbReference>
<protein>
    <submittedName>
        <fullName evidence="2">Uncharacterized protein</fullName>
    </submittedName>
</protein>
<proteinExistence type="predicted"/>
<feature type="region of interest" description="Disordered" evidence="1">
    <location>
        <begin position="34"/>
        <end position="59"/>
    </location>
</feature>
<organism evidence="2 3">
    <name type="scientific">Actinacidiphila rubida</name>
    <dbReference type="NCBI Taxonomy" id="310780"/>
    <lineage>
        <taxon>Bacteria</taxon>
        <taxon>Bacillati</taxon>
        <taxon>Actinomycetota</taxon>
        <taxon>Actinomycetes</taxon>
        <taxon>Kitasatosporales</taxon>
        <taxon>Streptomycetaceae</taxon>
        <taxon>Actinacidiphila</taxon>
    </lineage>
</organism>
<dbReference type="AlphaFoldDB" id="A0A1H8S5Q3"/>
<reference evidence="2 3" key="1">
    <citation type="submission" date="2016-10" db="EMBL/GenBank/DDBJ databases">
        <authorList>
            <person name="de Groot N.N."/>
        </authorList>
    </citation>
    <scope>NUCLEOTIDE SEQUENCE [LARGE SCALE GENOMIC DNA]</scope>
    <source>
        <strain evidence="2 3">CGMCC 4.2026</strain>
    </source>
</reference>
<gene>
    <name evidence="2" type="ORF">SAMN05216267_103970</name>
</gene>
<dbReference type="RefSeq" id="WP_079176245.1">
    <property type="nucleotide sequence ID" value="NZ_FODD01000039.1"/>
</dbReference>
<evidence type="ECO:0000256" key="1">
    <source>
        <dbReference type="SAM" id="MobiDB-lite"/>
    </source>
</evidence>
<dbReference type="OrthoDB" id="3853525at2"/>